<dbReference type="InterPro" id="IPR043129">
    <property type="entry name" value="ATPase_NBD"/>
</dbReference>
<dbReference type="Pfam" id="PF06723">
    <property type="entry name" value="MreB_Mbl"/>
    <property type="match status" value="1"/>
</dbReference>
<evidence type="ECO:0000256" key="1">
    <source>
        <dbReference type="ARBA" id="ARBA00004496"/>
    </source>
</evidence>
<keyword evidence="4" id="KW-0067">ATP-binding</keyword>
<dbReference type="PANTHER" id="PTHR42749">
    <property type="entry name" value="CELL SHAPE-DETERMINING PROTEIN MREB"/>
    <property type="match status" value="1"/>
</dbReference>
<dbReference type="SUPFAM" id="SSF53067">
    <property type="entry name" value="Actin-like ATPase domain"/>
    <property type="match status" value="1"/>
</dbReference>
<dbReference type="EMBL" id="JXUW01000009">
    <property type="protein sequence ID" value="KJE76996.1"/>
    <property type="molecule type" value="Genomic_DNA"/>
</dbReference>
<dbReference type="Gene3D" id="3.30.420.40">
    <property type="match status" value="2"/>
</dbReference>
<comment type="subcellular location">
    <subcellularLocation>
        <location evidence="1">Cytoplasm</location>
    </subcellularLocation>
</comment>
<dbReference type="GO" id="GO:0005737">
    <property type="term" value="C:cytoplasm"/>
    <property type="evidence" value="ECO:0007669"/>
    <property type="project" value="UniProtKB-SubCell"/>
</dbReference>
<evidence type="ECO:0000256" key="3">
    <source>
        <dbReference type="ARBA" id="ARBA00022741"/>
    </source>
</evidence>
<proteinExistence type="predicted"/>
<evidence type="ECO:0000256" key="4">
    <source>
        <dbReference type="ARBA" id="ARBA00022840"/>
    </source>
</evidence>
<protein>
    <submittedName>
        <fullName evidence="5">Rod shape-determining protein MreB</fullName>
    </submittedName>
</protein>
<dbReference type="InterPro" id="IPR056546">
    <property type="entry name" value="MreB_MamK-like"/>
</dbReference>
<accession>A0A0D8FV60</accession>
<evidence type="ECO:0000256" key="2">
    <source>
        <dbReference type="ARBA" id="ARBA00022490"/>
    </source>
</evidence>
<keyword evidence="6" id="KW-1185">Reference proteome</keyword>
<organism evidence="5 6">
    <name type="scientific">Ferrimicrobium acidiphilum DSM 19497</name>
    <dbReference type="NCBI Taxonomy" id="1121877"/>
    <lineage>
        <taxon>Bacteria</taxon>
        <taxon>Bacillati</taxon>
        <taxon>Actinomycetota</taxon>
        <taxon>Acidimicrobiia</taxon>
        <taxon>Acidimicrobiales</taxon>
        <taxon>Acidimicrobiaceae</taxon>
        <taxon>Ferrimicrobium</taxon>
    </lineage>
</organism>
<comment type="caution">
    <text evidence="5">The sequence shown here is derived from an EMBL/GenBank/DDBJ whole genome shotgun (WGS) entry which is preliminary data.</text>
</comment>
<dbReference type="Proteomes" id="UP000032336">
    <property type="component" value="Unassembled WGS sequence"/>
</dbReference>
<keyword evidence="2" id="KW-0963">Cytoplasm</keyword>
<dbReference type="eggNOG" id="COG1077">
    <property type="taxonomic scope" value="Bacteria"/>
</dbReference>
<name>A0A0D8FV60_9ACTN</name>
<dbReference type="PANTHER" id="PTHR42749:SF1">
    <property type="entry name" value="CELL SHAPE-DETERMINING PROTEIN MREB"/>
    <property type="match status" value="1"/>
</dbReference>
<dbReference type="STRING" id="1121877.FEAC_13220"/>
<dbReference type="AlphaFoldDB" id="A0A0D8FV60"/>
<dbReference type="GO" id="GO:0005524">
    <property type="term" value="F:ATP binding"/>
    <property type="evidence" value="ECO:0007669"/>
    <property type="project" value="UniProtKB-KW"/>
</dbReference>
<sequence>MALITLDIGAAFTRIQVASEPILTVASEAAYDLDHKSVKVIGAKAPEEVLRSGSKTKLVKIMRQGAPADPEAVSGFLKQALRSVGVRSFARSEVLFAATTHASQLDTASLKRCIEGLNAKPVIPLETPIAATAGIDEDVLGEVGTMTVVLGESLIEAGIVSFGKLAARATSATGVSSFRNAIRESVKTTCDLVISDEVANDILTQLIDFQRTHSGAQAKIWGRSLANGESESGVIAEDTIYAAILPSLDLVTQTVINCIAQAPNQLVTDVADRGVWLLGGGAHLSGLAGELERRLGVEVHTIPDPELAVIRGLSVIHASNPSKIYW</sequence>
<dbReference type="RefSeq" id="WP_035391000.1">
    <property type="nucleotide sequence ID" value="NZ_JQKF01000035.1"/>
</dbReference>
<reference evidence="5 6" key="1">
    <citation type="submission" date="2015-01" db="EMBL/GenBank/DDBJ databases">
        <title>Draft genome of the acidophilic iron oxidizer Ferrimicrobium acidiphilum strain T23.</title>
        <authorList>
            <person name="Poehlein A."/>
            <person name="Eisen S."/>
            <person name="Schloemann M."/>
            <person name="Johnson B.D."/>
            <person name="Daniel R."/>
            <person name="Muehling M."/>
        </authorList>
    </citation>
    <scope>NUCLEOTIDE SEQUENCE [LARGE SCALE GENOMIC DNA]</scope>
    <source>
        <strain evidence="5 6">T23</strain>
    </source>
</reference>
<dbReference type="GeneID" id="78372538"/>
<evidence type="ECO:0000313" key="6">
    <source>
        <dbReference type="Proteomes" id="UP000032336"/>
    </source>
</evidence>
<gene>
    <name evidence="5" type="primary">mreB2</name>
    <name evidence="5" type="ORF">FEAC_13220</name>
</gene>
<dbReference type="OrthoDB" id="9768127at2"/>
<keyword evidence="3" id="KW-0547">Nucleotide-binding</keyword>
<evidence type="ECO:0000313" key="5">
    <source>
        <dbReference type="EMBL" id="KJE76996.1"/>
    </source>
</evidence>